<dbReference type="EMBL" id="MHUC01000015">
    <property type="protein sequence ID" value="OHA70923.1"/>
    <property type="molecule type" value="Genomic_DNA"/>
</dbReference>
<feature type="transmembrane region" description="Helical" evidence="1">
    <location>
        <begin position="176"/>
        <end position="198"/>
    </location>
</feature>
<evidence type="ECO:0008006" key="4">
    <source>
        <dbReference type="Google" id="ProtNLM"/>
    </source>
</evidence>
<comment type="caution">
    <text evidence="2">The sequence shown here is derived from an EMBL/GenBank/DDBJ whole genome shotgun (WGS) entry which is preliminary data.</text>
</comment>
<evidence type="ECO:0000313" key="3">
    <source>
        <dbReference type="Proteomes" id="UP000177078"/>
    </source>
</evidence>
<sequence length="207" mass="23993">MDTVNRLLDAKNKLFNHIIVLIISSLLTYVFWLSGVDFNRAVAGTAFTLLFLTLVIGPLMQLFKPMVKVLPWGVPWSWRGELGIWFATLSVLHFFLALSENQWQMRWSLASILGLVALFWAIILTATSFGSVIRFLGVESWRWIHTFAYVIFYLVGAHVVQHAFLRPNRPDSWMHWMYVVMMAVVVILQFTAFIKNVIHYRKNLKSS</sequence>
<feature type="transmembrane region" description="Helical" evidence="1">
    <location>
        <begin position="14"/>
        <end position="34"/>
    </location>
</feature>
<proteinExistence type="predicted"/>
<dbReference type="AlphaFoldDB" id="A0A1G2RDK4"/>
<feature type="transmembrane region" description="Helical" evidence="1">
    <location>
        <begin position="82"/>
        <end position="98"/>
    </location>
</feature>
<keyword evidence="1" id="KW-1133">Transmembrane helix</keyword>
<dbReference type="STRING" id="1802457.A3F15_02090"/>
<evidence type="ECO:0000313" key="2">
    <source>
        <dbReference type="EMBL" id="OHA70923.1"/>
    </source>
</evidence>
<name>A0A1G2RDK4_9BACT</name>
<accession>A0A1G2RDK4</accession>
<organism evidence="2 3">
    <name type="scientific">Candidatus Wildermuthbacteria bacterium RIFCSPHIGHO2_12_FULL_40_12</name>
    <dbReference type="NCBI Taxonomy" id="1802457"/>
    <lineage>
        <taxon>Bacteria</taxon>
        <taxon>Candidatus Wildermuthiibacteriota</taxon>
    </lineage>
</organism>
<keyword evidence="1" id="KW-0472">Membrane</keyword>
<gene>
    <name evidence="2" type="ORF">A3F15_02090</name>
</gene>
<protein>
    <recommendedName>
        <fullName evidence="4">Ferric oxidoreductase domain-containing protein</fullName>
    </recommendedName>
</protein>
<keyword evidence="1" id="KW-0812">Transmembrane</keyword>
<feature type="transmembrane region" description="Helical" evidence="1">
    <location>
        <begin position="110"/>
        <end position="137"/>
    </location>
</feature>
<feature type="transmembrane region" description="Helical" evidence="1">
    <location>
        <begin position="41"/>
        <end position="62"/>
    </location>
</feature>
<dbReference type="Proteomes" id="UP000177078">
    <property type="component" value="Unassembled WGS sequence"/>
</dbReference>
<feature type="transmembrane region" description="Helical" evidence="1">
    <location>
        <begin position="143"/>
        <end position="164"/>
    </location>
</feature>
<reference evidence="2 3" key="1">
    <citation type="journal article" date="2016" name="Nat. Commun.">
        <title>Thousands of microbial genomes shed light on interconnected biogeochemical processes in an aquifer system.</title>
        <authorList>
            <person name="Anantharaman K."/>
            <person name="Brown C.T."/>
            <person name="Hug L.A."/>
            <person name="Sharon I."/>
            <person name="Castelle C.J."/>
            <person name="Probst A.J."/>
            <person name="Thomas B.C."/>
            <person name="Singh A."/>
            <person name="Wilkins M.J."/>
            <person name="Karaoz U."/>
            <person name="Brodie E.L."/>
            <person name="Williams K.H."/>
            <person name="Hubbard S.S."/>
            <person name="Banfield J.F."/>
        </authorList>
    </citation>
    <scope>NUCLEOTIDE SEQUENCE [LARGE SCALE GENOMIC DNA]</scope>
</reference>
<evidence type="ECO:0000256" key="1">
    <source>
        <dbReference type="SAM" id="Phobius"/>
    </source>
</evidence>